<dbReference type="AlphaFoldDB" id="W9C696"/>
<accession>W9C696</accession>
<dbReference type="Proteomes" id="UP000019487">
    <property type="component" value="Unassembled WGS sequence"/>
</dbReference>
<comment type="caution">
    <text evidence="1">The sequence shown here is derived from an EMBL/GenBank/DDBJ whole genome shotgun (WGS) entry which is preliminary data.</text>
</comment>
<dbReference type="EMBL" id="AYSA01000631">
    <property type="protein sequence ID" value="ESZ90414.1"/>
    <property type="molecule type" value="Genomic_DNA"/>
</dbReference>
<organism evidence="1 2">
    <name type="scientific">Sclerotinia borealis (strain F-4128)</name>
    <dbReference type="NCBI Taxonomy" id="1432307"/>
    <lineage>
        <taxon>Eukaryota</taxon>
        <taxon>Fungi</taxon>
        <taxon>Dikarya</taxon>
        <taxon>Ascomycota</taxon>
        <taxon>Pezizomycotina</taxon>
        <taxon>Leotiomycetes</taxon>
        <taxon>Helotiales</taxon>
        <taxon>Sclerotiniaceae</taxon>
        <taxon>Sclerotinia</taxon>
    </lineage>
</organism>
<name>W9C696_SCLBF</name>
<evidence type="ECO:0000313" key="2">
    <source>
        <dbReference type="Proteomes" id="UP000019487"/>
    </source>
</evidence>
<dbReference type="HOGENOM" id="CLU_1856467_0_0_1"/>
<protein>
    <submittedName>
        <fullName evidence="1">Uncharacterized protein</fullName>
    </submittedName>
</protein>
<reference evidence="1 2" key="1">
    <citation type="journal article" date="2014" name="Genome Announc.">
        <title>Draft genome sequence of Sclerotinia borealis, a psychrophilic plant pathogenic fungus.</title>
        <authorList>
            <person name="Mardanov A.V."/>
            <person name="Beletsky A.V."/>
            <person name="Kadnikov V.V."/>
            <person name="Ignatov A.N."/>
            <person name="Ravin N.V."/>
        </authorList>
    </citation>
    <scope>NUCLEOTIDE SEQUENCE [LARGE SCALE GENOMIC DNA]</scope>
    <source>
        <strain evidence="2">F-4157</strain>
    </source>
</reference>
<proteinExistence type="predicted"/>
<sequence length="138" mass="16096">MDFPLENVFPTCCESLKLSNPLSNRPPELTHFFGPRIVNPLRALNNRPSMTMPVGSPYVIQITPVYRQELGKRPSRFFFRRPENPDPEGGKFEGSWVWRGAFFAGTVEMVRMSGRMRRWFGVVDLEDLEKGYLWRRAE</sequence>
<dbReference type="OrthoDB" id="10284168at2759"/>
<gene>
    <name evidence="1" type="ORF">SBOR_9202</name>
</gene>
<keyword evidence="2" id="KW-1185">Reference proteome</keyword>
<evidence type="ECO:0000313" key="1">
    <source>
        <dbReference type="EMBL" id="ESZ90414.1"/>
    </source>
</evidence>